<dbReference type="STRING" id="1121927.GOHSU_30_00620"/>
<name>L7LDL7_9ACTN</name>
<protein>
    <submittedName>
        <fullName evidence="1">Uncharacterized protein</fullName>
    </submittedName>
</protein>
<dbReference type="Proteomes" id="UP000053405">
    <property type="component" value="Unassembled WGS sequence"/>
</dbReference>
<reference evidence="1 2" key="1">
    <citation type="submission" date="2012-12" db="EMBL/GenBank/DDBJ databases">
        <title>Whole genome shotgun sequence of Gordonia hirsuta NBRC 16056.</title>
        <authorList>
            <person name="Isaki-Nakamura S."/>
            <person name="Hosoyama A."/>
            <person name="Tsuchikane K."/>
            <person name="Katsumata H."/>
            <person name="Baba S."/>
            <person name="Yamazaki S."/>
            <person name="Fujita N."/>
        </authorList>
    </citation>
    <scope>NUCLEOTIDE SEQUENCE [LARGE SCALE GENOMIC DNA]</scope>
    <source>
        <strain evidence="1 2">NBRC 16056</strain>
    </source>
</reference>
<dbReference type="RefSeq" id="WP_005941670.1">
    <property type="nucleotide sequence ID" value="NZ_ATVK01000054.1"/>
</dbReference>
<evidence type="ECO:0000313" key="1">
    <source>
        <dbReference type="EMBL" id="GAC58138.1"/>
    </source>
</evidence>
<dbReference type="EMBL" id="BANT01000030">
    <property type="protein sequence ID" value="GAC58138.1"/>
    <property type="molecule type" value="Genomic_DNA"/>
</dbReference>
<keyword evidence="2" id="KW-1185">Reference proteome</keyword>
<dbReference type="OrthoDB" id="4564681at2"/>
<evidence type="ECO:0000313" key="2">
    <source>
        <dbReference type="Proteomes" id="UP000053405"/>
    </source>
</evidence>
<gene>
    <name evidence="1" type="ORF">GOHSU_30_00620</name>
</gene>
<proteinExistence type="predicted"/>
<accession>L7LDL7</accession>
<sequence>MAAKTGSTASVAPRIAEGDEALYRVDIGSRKGAVVVAHRVDEPVGVELTTRTVATVNGEDITIVVDQRFVRAGDALRAVDCVAVTYDGDRMIAREEVPHGGRVTSVPQGLWPIVVLLTMVRGMDLTPGRRRVRFWPGDRRHRSVGVRVGRRTVRKVGERRVGVIPLKVRPGAAGVDALVGVLVSGRLQKVEILLEATPARRTVAMKFPTGPFPWHARGYLELETE</sequence>
<organism evidence="1 2">
    <name type="scientific">Gordonia hirsuta DSM 44140 = NBRC 16056</name>
    <dbReference type="NCBI Taxonomy" id="1121927"/>
    <lineage>
        <taxon>Bacteria</taxon>
        <taxon>Bacillati</taxon>
        <taxon>Actinomycetota</taxon>
        <taxon>Actinomycetes</taxon>
        <taxon>Mycobacteriales</taxon>
        <taxon>Gordoniaceae</taxon>
        <taxon>Gordonia</taxon>
    </lineage>
</organism>
<comment type="caution">
    <text evidence="1">The sequence shown here is derived from an EMBL/GenBank/DDBJ whole genome shotgun (WGS) entry which is preliminary data.</text>
</comment>
<dbReference type="AlphaFoldDB" id="L7LDL7"/>